<proteinExistence type="predicted"/>
<dbReference type="Pfam" id="PF00149">
    <property type="entry name" value="Metallophos"/>
    <property type="match status" value="1"/>
</dbReference>
<dbReference type="GO" id="GO:0016787">
    <property type="term" value="F:hydrolase activity"/>
    <property type="evidence" value="ECO:0007669"/>
    <property type="project" value="UniProtKB-KW"/>
</dbReference>
<dbReference type="SUPFAM" id="SSF56300">
    <property type="entry name" value="Metallo-dependent phosphatases"/>
    <property type="match status" value="1"/>
</dbReference>
<organism evidence="4 5">
    <name type="scientific">Bugula neritina</name>
    <name type="common">Brown bryozoan</name>
    <name type="synonym">Sertularia neritina</name>
    <dbReference type="NCBI Taxonomy" id="10212"/>
    <lineage>
        <taxon>Eukaryota</taxon>
        <taxon>Metazoa</taxon>
        <taxon>Spiralia</taxon>
        <taxon>Lophotrochozoa</taxon>
        <taxon>Bryozoa</taxon>
        <taxon>Gymnolaemata</taxon>
        <taxon>Cheilostomatida</taxon>
        <taxon>Flustrina</taxon>
        <taxon>Buguloidea</taxon>
        <taxon>Bugulidae</taxon>
        <taxon>Bugula</taxon>
    </lineage>
</organism>
<accession>A0A7J7JMI7</accession>
<dbReference type="OrthoDB" id="411211at2759"/>
<evidence type="ECO:0000313" key="5">
    <source>
        <dbReference type="Proteomes" id="UP000593567"/>
    </source>
</evidence>
<feature type="domain" description="Calcineurin-like phosphoesterase" evidence="3">
    <location>
        <begin position="18"/>
        <end position="185"/>
    </location>
</feature>
<protein>
    <submittedName>
        <fullName evidence="4">ACP5</fullName>
    </submittedName>
</protein>
<dbReference type="Proteomes" id="UP000593567">
    <property type="component" value="Unassembled WGS sequence"/>
</dbReference>
<evidence type="ECO:0000259" key="3">
    <source>
        <dbReference type="Pfam" id="PF00149"/>
    </source>
</evidence>
<evidence type="ECO:0000313" key="4">
    <source>
        <dbReference type="EMBL" id="KAF6027552.1"/>
    </source>
</evidence>
<dbReference type="PANTHER" id="PTHR10161">
    <property type="entry name" value="TARTRATE-RESISTANT ACID PHOSPHATASE TYPE 5"/>
    <property type="match status" value="1"/>
</dbReference>
<evidence type="ECO:0000256" key="2">
    <source>
        <dbReference type="ARBA" id="ARBA00022801"/>
    </source>
</evidence>
<dbReference type="Gene3D" id="3.60.21.10">
    <property type="match status" value="1"/>
</dbReference>
<sequence>MNYKIAETMNTEAKARNTQFQLTLGDNIYYYGKTFEDLYSGEYLQNDWYMIAGNHDYWGNISAQILYTQVSKRWKYPDYYYTKTFTSPDGATIEFVMVDTMIICGTVEKEGEQPKPFDDKEAEEEEWAWIEEKLANSTADYLVVGGHYPVYSAGFHGPTERLVERMKPLLYQYNVSAYFSGHDHTLQDGEMDYMVTGSATNSLNIRWHKDDVPPGSLKFWNADTVDGGFAAVSVNKELLTFTFISGEGLELYQTTVKPRSL</sequence>
<dbReference type="AlphaFoldDB" id="A0A7J7JMI7"/>
<dbReference type="InterPro" id="IPR051558">
    <property type="entry name" value="Metallophosphoesterase_PAP"/>
</dbReference>
<keyword evidence="1" id="KW-0732">Signal</keyword>
<evidence type="ECO:0000256" key="1">
    <source>
        <dbReference type="ARBA" id="ARBA00022729"/>
    </source>
</evidence>
<dbReference type="PANTHER" id="PTHR10161:SF14">
    <property type="entry name" value="TARTRATE-RESISTANT ACID PHOSPHATASE TYPE 5"/>
    <property type="match status" value="1"/>
</dbReference>
<keyword evidence="5" id="KW-1185">Reference proteome</keyword>
<reference evidence="4" key="1">
    <citation type="submission" date="2020-06" db="EMBL/GenBank/DDBJ databases">
        <title>Draft genome of Bugula neritina, a colonial animal packing powerful symbionts and potential medicines.</title>
        <authorList>
            <person name="Rayko M."/>
        </authorList>
    </citation>
    <scope>NUCLEOTIDE SEQUENCE [LARGE SCALE GENOMIC DNA]</scope>
    <source>
        <strain evidence="4">Kwan_BN1</strain>
    </source>
</reference>
<dbReference type="EMBL" id="VXIV02002070">
    <property type="protein sequence ID" value="KAF6027552.1"/>
    <property type="molecule type" value="Genomic_DNA"/>
</dbReference>
<gene>
    <name evidence="4" type="ORF">EB796_014133</name>
</gene>
<dbReference type="InterPro" id="IPR029052">
    <property type="entry name" value="Metallo-depent_PP-like"/>
</dbReference>
<comment type="caution">
    <text evidence="4">The sequence shown here is derived from an EMBL/GenBank/DDBJ whole genome shotgun (WGS) entry which is preliminary data.</text>
</comment>
<name>A0A7J7JMI7_BUGNE</name>
<dbReference type="InterPro" id="IPR004843">
    <property type="entry name" value="Calcineurin-like_PHP"/>
</dbReference>
<keyword evidence="2" id="KW-0378">Hydrolase</keyword>